<evidence type="ECO:0000313" key="3">
    <source>
        <dbReference type="Proteomes" id="UP000824073"/>
    </source>
</evidence>
<protein>
    <submittedName>
        <fullName evidence="2">Uncharacterized protein</fullName>
    </submittedName>
</protein>
<dbReference type="EMBL" id="DVMR01000035">
    <property type="protein sequence ID" value="HIU43433.1"/>
    <property type="molecule type" value="Genomic_DNA"/>
</dbReference>
<gene>
    <name evidence="2" type="ORF">IAB67_03965</name>
</gene>
<dbReference type="AlphaFoldDB" id="A0A9D1ITT9"/>
<organism evidence="2 3">
    <name type="scientific">Candidatus Ventrousia excrementavium</name>
    <dbReference type="NCBI Taxonomy" id="2840961"/>
    <lineage>
        <taxon>Bacteria</taxon>
        <taxon>Bacillati</taxon>
        <taxon>Bacillota</taxon>
        <taxon>Clostridia</taxon>
        <taxon>Eubacteriales</taxon>
        <taxon>Clostridiaceae</taxon>
        <taxon>Clostridiaceae incertae sedis</taxon>
        <taxon>Candidatus Ventrousia</taxon>
    </lineage>
</organism>
<sequence>MNMNERVRELRALRQMANELAAEIEAIESEVKAEMSARDVDTLTGTDWRITWKSVTSSRLDTAALKKELPELAERFTRQTTVRRFVVA</sequence>
<dbReference type="Proteomes" id="UP000824073">
    <property type="component" value="Unassembled WGS sequence"/>
</dbReference>
<comment type="caution">
    <text evidence="2">The sequence shown here is derived from an EMBL/GenBank/DDBJ whole genome shotgun (WGS) entry which is preliminary data.</text>
</comment>
<keyword evidence="1" id="KW-0175">Coiled coil</keyword>
<evidence type="ECO:0000256" key="1">
    <source>
        <dbReference type="SAM" id="Coils"/>
    </source>
</evidence>
<reference evidence="2" key="1">
    <citation type="submission" date="2020-10" db="EMBL/GenBank/DDBJ databases">
        <authorList>
            <person name="Gilroy R."/>
        </authorList>
    </citation>
    <scope>NUCLEOTIDE SEQUENCE</scope>
    <source>
        <strain evidence="2">CHK191-8634</strain>
    </source>
</reference>
<evidence type="ECO:0000313" key="2">
    <source>
        <dbReference type="EMBL" id="HIU43433.1"/>
    </source>
</evidence>
<reference evidence="2" key="2">
    <citation type="journal article" date="2021" name="PeerJ">
        <title>Extensive microbial diversity within the chicken gut microbiome revealed by metagenomics and culture.</title>
        <authorList>
            <person name="Gilroy R."/>
            <person name="Ravi A."/>
            <person name="Getino M."/>
            <person name="Pursley I."/>
            <person name="Horton D.L."/>
            <person name="Alikhan N.F."/>
            <person name="Baker D."/>
            <person name="Gharbi K."/>
            <person name="Hall N."/>
            <person name="Watson M."/>
            <person name="Adriaenssens E.M."/>
            <person name="Foster-Nyarko E."/>
            <person name="Jarju S."/>
            <person name="Secka A."/>
            <person name="Antonio M."/>
            <person name="Oren A."/>
            <person name="Chaudhuri R.R."/>
            <person name="La Ragione R."/>
            <person name="Hildebrand F."/>
            <person name="Pallen M.J."/>
        </authorList>
    </citation>
    <scope>NUCLEOTIDE SEQUENCE</scope>
    <source>
        <strain evidence="2">CHK191-8634</strain>
    </source>
</reference>
<proteinExistence type="predicted"/>
<name>A0A9D1ITT9_9CLOT</name>
<accession>A0A9D1ITT9</accession>
<feature type="coiled-coil region" evidence="1">
    <location>
        <begin position="3"/>
        <end position="37"/>
    </location>
</feature>